<dbReference type="Proteomes" id="UP001302676">
    <property type="component" value="Unassembled WGS sequence"/>
</dbReference>
<accession>A0AAN6UZ82</accession>
<gene>
    <name evidence="2" type="ORF">C8A04DRAFT_31294</name>
</gene>
<sequence>MSNQEELQRQLREIQLQRQLEMRRHAIPRFGPAVDGVLWSRVPPEEDADKTPQGRILSILELPLKPGVDMHNDSGSNPSRKLWDAALRYISSIPGCCAVEWAQGLEDPPVTLLCMIQWDSTVAWRRFQHSLGFTPLIALLHSDVSNRCAKLDVSGTPRLADAEVGTTIVDVVSVTFPTGDGWSPDGRLAFEESWNALVALVTNGPDGPRHSFAVWLESNASTFFDPTPAESAASTKTATFTAFLAWDRTHYGSHRVDSLCDSLRASLLASYGDGPSLSRRAAQLISQVQPEDHDPRRQPAAPPNSLPDILEAGFPRRCSADLANLREHTAQELARSISDARARTRLFPAPQGFFISQGELYDGNMPVIPEWRSMRGPVHGYHLVDVVWMQLKGRDSAIQGRRIYNQLDNEISALPGFVKTFLAHDVENKAKVAVLTVWEDQDARATALPEYRRILDEFAGSSVHVAAPLTHQAFPMARDPGPGGLRLNQVNYLELTSFHVPTGAVERKLFEHAYGAFARMTEPSVVAGIPKACIVSDAGGWQPAEEAGGSDLQLFTGVLTWVSPAARHEWYEELFRLSRGSYELFGHRLDALKILAAGGVTTRFLELQI</sequence>
<evidence type="ECO:0000256" key="1">
    <source>
        <dbReference type="SAM" id="MobiDB-lite"/>
    </source>
</evidence>
<reference evidence="2" key="2">
    <citation type="submission" date="2023-05" db="EMBL/GenBank/DDBJ databases">
        <authorList>
            <consortium name="Lawrence Berkeley National Laboratory"/>
            <person name="Steindorff A."/>
            <person name="Hensen N."/>
            <person name="Bonometti L."/>
            <person name="Westerberg I."/>
            <person name="Brannstrom I.O."/>
            <person name="Guillou S."/>
            <person name="Cros-Aarteil S."/>
            <person name="Calhoun S."/>
            <person name="Haridas S."/>
            <person name="Kuo A."/>
            <person name="Mondo S."/>
            <person name="Pangilinan J."/>
            <person name="Riley R."/>
            <person name="Labutti K."/>
            <person name="Andreopoulos B."/>
            <person name="Lipzen A."/>
            <person name="Chen C."/>
            <person name="Yanf M."/>
            <person name="Daum C."/>
            <person name="Ng V."/>
            <person name="Clum A."/>
            <person name="Ohm R."/>
            <person name="Martin F."/>
            <person name="Silar P."/>
            <person name="Natvig D."/>
            <person name="Lalanne C."/>
            <person name="Gautier V."/>
            <person name="Ament-Velasquez S.L."/>
            <person name="Kruys A."/>
            <person name="Hutchinson M.I."/>
            <person name="Powell A.J."/>
            <person name="Barry K."/>
            <person name="Miller A.N."/>
            <person name="Grigoriev I.V."/>
            <person name="Debuchy R."/>
            <person name="Gladieux P."/>
            <person name="Thoren M.H."/>
            <person name="Johannesson H."/>
        </authorList>
    </citation>
    <scope>NUCLEOTIDE SEQUENCE</scope>
    <source>
        <strain evidence="2">CBS 141.50</strain>
    </source>
</reference>
<proteinExistence type="predicted"/>
<feature type="region of interest" description="Disordered" evidence="1">
    <location>
        <begin position="287"/>
        <end position="307"/>
    </location>
</feature>
<dbReference type="Gene3D" id="3.30.70.100">
    <property type="match status" value="1"/>
</dbReference>
<dbReference type="InterPro" id="IPR011008">
    <property type="entry name" value="Dimeric_a/b-barrel"/>
</dbReference>
<protein>
    <recommendedName>
        <fullName evidence="4">ABM domain-containing protein</fullName>
    </recommendedName>
</protein>
<dbReference type="GeneID" id="87818323"/>
<dbReference type="EMBL" id="MU853616">
    <property type="protein sequence ID" value="KAK4141195.1"/>
    <property type="molecule type" value="Genomic_DNA"/>
</dbReference>
<name>A0AAN6UZ82_9PEZI</name>
<evidence type="ECO:0008006" key="4">
    <source>
        <dbReference type="Google" id="ProtNLM"/>
    </source>
</evidence>
<dbReference type="AlphaFoldDB" id="A0AAN6UZ82"/>
<dbReference type="SUPFAM" id="SSF54909">
    <property type="entry name" value="Dimeric alpha+beta barrel"/>
    <property type="match status" value="2"/>
</dbReference>
<dbReference type="RefSeq" id="XP_062634566.1">
    <property type="nucleotide sequence ID" value="XM_062781710.1"/>
</dbReference>
<evidence type="ECO:0000313" key="3">
    <source>
        <dbReference type="Proteomes" id="UP001302676"/>
    </source>
</evidence>
<comment type="caution">
    <text evidence="2">The sequence shown here is derived from an EMBL/GenBank/DDBJ whole genome shotgun (WGS) entry which is preliminary data.</text>
</comment>
<keyword evidence="3" id="KW-1185">Reference proteome</keyword>
<evidence type="ECO:0000313" key="2">
    <source>
        <dbReference type="EMBL" id="KAK4141195.1"/>
    </source>
</evidence>
<organism evidence="2 3">
    <name type="scientific">Dichotomopilus funicola</name>
    <dbReference type="NCBI Taxonomy" id="1934379"/>
    <lineage>
        <taxon>Eukaryota</taxon>
        <taxon>Fungi</taxon>
        <taxon>Dikarya</taxon>
        <taxon>Ascomycota</taxon>
        <taxon>Pezizomycotina</taxon>
        <taxon>Sordariomycetes</taxon>
        <taxon>Sordariomycetidae</taxon>
        <taxon>Sordariales</taxon>
        <taxon>Chaetomiaceae</taxon>
        <taxon>Dichotomopilus</taxon>
    </lineage>
</organism>
<reference evidence="2" key="1">
    <citation type="journal article" date="2023" name="Mol. Phylogenet. Evol.">
        <title>Genome-scale phylogeny and comparative genomics of the fungal order Sordariales.</title>
        <authorList>
            <person name="Hensen N."/>
            <person name="Bonometti L."/>
            <person name="Westerberg I."/>
            <person name="Brannstrom I.O."/>
            <person name="Guillou S."/>
            <person name="Cros-Aarteil S."/>
            <person name="Calhoun S."/>
            <person name="Haridas S."/>
            <person name="Kuo A."/>
            <person name="Mondo S."/>
            <person name="Pangilinan J."/>
            <person name="Riley R."/>
            <person name="LaButti K."/>
            <person name="Andreopoulos B."/>
            <person name="Lipzen A."/>
            <person name="Chen C."/>
            <person name="Yan M."/>
            <person name="Daum C."/>
            <person name="Ng V."/>
            <person name="Clum A."/>
            <person name="Steindorff A."/>
            <person name="Ohm R.A."/>
            <person name="Martin F."/>
            <person name="Silar P."/>
            <person name="Natvig D.O."/>
            <person name="Lalanne C."/>
            <person name="Gautier V."/>
            <person name="Ament-Velasquez S.L."/>
            <person name="Kruys A."/>
            <person name="Hutchinson M.I."/>
            <person name="Powell A.J."/>
            <person name="Barry K."/>
            <person name="Miller A.N."/>
            <person name="Grigoriev I.V."/>
            <person name="Debuchy R."/>
            <person name="Gladieux P."/>
            <person name="Hiltunen Thoren M."/>
            <person name="Johannesson H."/>
        </authorList>
    </citation>
    <scope>NUCLEOTIDE SEQUENCE</scope>
    <source>
        <strain evidence="2">CBS 141.50</strain>
    </source>
</reference>